<dbReference type="AlphaFoldDB" id="A0A143QN90"/>
<dbReference type="InterPro" id="IPR029063">
    <property type="entry name" value="SAM-dependent_MTases_sf"/>
</dbReference>
<reference evidence="5" key="2">
    <citation type="submission" date="2016-04" db="EMBL/GenBank/DDBJ databases">
        <title>Complete Genome and Plasmid Sequences for Rhodococcus fascians D188 and Draft Sequences for Rhodococcus spp. Isolates PBTS 1 and PBTS 2.</title>
        <authorList>
            <person name="Stamer R."/>
            <person name="Vereecke D."/>
            <person name="Zhang Y."/>
            <person name="Schilkey F."/>
            <person name="Devitt N."/>
            <person name="Randall J."/>
        </authorList>
    </citation>
    <scope>NUCLEOTIDE SEQUENCE [LARGE SCALE GENOMIC DNA]</scope>
    <source>
        <strain evidence="5">PBTS2</strain>
    </source>
</reference>
<evidence type="ECO:0000256" key="2">
    <source>
        <dbReference type="ARBA" id="ARBA00022679"/>
    </source>
</evidence>
<dbReference type="PANTHER" id="PTHR43861">
    <property type="entry name" value="TRANS-ACONITATE 2-METHYLTRANSFERASE-RELATED"/>
    <property type="match status" value="1"/>
</dbReference>
<evidence type="ECO:0000259" key="3">
    <source>
        <dbReference type="Pfam" id="PF13649"/>
    </source>
</evidence>
<dbReference type="PATRIC" id="fig|1653479.3.peg.3380"/>
<organism evidence="4 5">
    <name type="scientific">Rhodococcoides fascians</name>
    <name type="common">Rhodococcus fascians</name>
    <dbReference type="NCBI Taxonomy" id="1828"/>
    <lineage>
        <taxon>Bacteria</taxon>
        <taxon>Bacillati</taxon>
        <taxon>Actinomycetota</taxon>
        <taxon>Actinomycetes</taxon>
        <taxon>Mycobacteriales</taxon>
        <taxon>Nocardiaceae</taxon>
        <taxon>Rhodococcoides</taxon>
    </lineage>
</organism>
<dbReference type="KEGG" id="rhs:A3Q41_03332"/>
<keyword evidence="5" id="KW-1185">Reference proteome</keyword>
<dbReference type="GO" id="GO:0102130">
    <property type="term" value="F:malonyl-CoA methyltransferase activity"/>
    <property type="evidence" value="ECO:0007669"/>
    <property type="project" value="UniProtKB-EC"/>
</dbReference>
<evidence type="ECO:0000313" key="5">
    <source>
        <dbReference type="Proteomes" id="UP000076038"/>
    </source>
</evidence>
<dbReference type="PANTHER" id="PTHR43861:SF1">
    <property type="entry name" value="TRANS-ACONITATE 2-METHYLTRANSFERASE"/>
    <property type="match status" value="1"/>
</dbReference>
<dbReference type="SUPFAM" id="SSF53335">
    <property type="entry name" value="S-adenosyl-L-methionine-dependent methyltransferases"/>
    <property type="match status" value="1"/>
</dbReference>
<dbReference type="EC" id="2.1.1.197" evidence="4"/>
<keyword evidence="1 4" id="KW-0489">Methyltransferase</keyword>
<dbReference type="CDD" id="cd02440">
    <property type="entry name" value="AdoMet_MTases"/>
    <property type="match status" value="1"/>
</dbReference>
<dbReference type="GO" id="GO:0032259">
    <property type="term" value="P:methylation"/>
    <property type="evidence" value="ECO:0007669"/>
    <property type="project" value="UniProtKB-KW"/>
</dbReference>
<dbReference type="InterPro" id="IPR041698">
    <property type="entry name" value="Methyltransf_25"/>
</dbReference>
<keyword evidence="2 4" id="KW-0808">Transferase</keyword>
<evidence type="ECO:0000256" key="1">
    <source>
        <dbReference type="ARBA" id="ARBA00022603"/>
    </source>
</evidence>
<gene>
    <name evidence="4" type="primary">bioC</name>
    <name evidence="4" type="ORF">A3Q41_03332</name>
</gene>
<reference evidence="4 5" key="1">
    <citation type="journal article" date="2016" name="Genome Announc.">
        <title>Complete Genome and Plasmid Sequences for Rhodococcus fascians D188 and Draft Sequences for Rhodococcus Isolates PBTS 1 and PBTS 2.</title>
        <authorList>
            <person name="Stamler R.A."/>
            <person name="Vereecke D."/>
            <person name="Zhang Y."/>
            <person name="Schilkey F."/>
            <person name="Devitt N."/>
            <person name="Randall J.J."/>
        </authorList>
    </citation>
    <scope>NUCLEOTIDE SEQUENCE [LARGE SCALE GENOMIC DNA]</scope>
    <source>
        <strain evidence="4 5">PBTS2</strain>
    </source>
</reference>
<dbReference type="EMBL" id="CP015220">
    <property type="protein sequence ID" value="AMY24623.1"/>
    <property type="molecule type" value="Genomic_DNA"/>
</dbReference>
<sequence>MTVVAEQQHVSMTRAAYDTVAESYADLVRDELDGKHLEKALLATFAERVDAGVVVDVGCGSGRIAGHLRRLGLAMTGIDLSPSMIDVARREFPDVRFVVGAMQSLDMGDCTVSGIVAWYSIIHTPPAQLPQVFAELHRVLRPDGLLLLAFQSGDERVRLEQVYGHSVSYDAYRLDPDAVAGMLVEANFEVDVRVHRAPMGYESTSQAFLLARNRTS</sequence>
<dbReference type="Proteomes" id="UP000076038">
    <property type="component" value="Chromosome"/>
</dbReference>
<proteinExistence type="predicted"/>
<protein>
    <submittedName>
        <fullName evidence="4">Malonyl-[acyl-carrier protein] O-methyltransferase</fullName>
        <ecNumber evidence="4">2.1.1.197</ecNumber>
    </submittedName>
</protein>
<dbReference type="Pfam" id="PF13649">
    <property type="entry name" value="Methyltransf_25"/>
    <property type="match status" value="1"/>
</dbReference>
<name>A0A143QN90_RHOFA</name>
<evidence type="ECO:0000313" key="4">
    <source>
        <dbReference type="EMBL" id="AMY24623.1"/>
    </source>
</evidence>
<accession>A0A143QN90</accession>
<dbReference type="Gene3D" id="3.40.50.150">
    <property type="entry name" value="Vaccinia Virus protein VP39"/>
    <property type="match status" value="1"/>
</dbReference>
<feature type="domain" description="Methyltransferase" evidence="3">
    <location>
        <begin position="54"/>
        <end position="144"/>
    </location>
</feature>